<evidence type="ECO:0000313" key="1">
    <source>
        <dbReference type="EMBL" id="MDC3988395.1"/>
    </source>
</evidence>
<dbReference type="EMBL" id="JAGTJJ010000072">
    <property type="protein sequence ID" value="MDC3988395.1"/>
    <property type="molecule type" value="Genomic_DNA"/>
</dbReference>
<gene>
    <name evidence="1" type="ORF">KEG57_48460</name>
</gene>
<keyword evidence="2" id="KW-1185">Reference proteome</keyword>
<reference evidence="1 2" key="1">
    <citation type="submission" date="2021-04" db="EMBL/GenBank/DDBJ databases">
        <title>Genome analysis of Polyangium sp.</title>
        <authorList>
            <person name="Li Y."/>
            <person name="Wang J."/>
        </authorList>
    </citation>
    <scope>NUCLEOTIDE SEQUENCE [LARGE SCALE GENOMIC DNA]</scope>
    <source>
        <strain evidence="1 2">SDU14</strain>
    </source>
</reference>
<organism evidence="1 2">
    <name type="scientific">Polyangium jinanense</name>
    <dbReference type="NCBI Taxonomy" id="2829994"/>
    <lineage>
        <taxon>Bacteria</taxon>
        <taxon>Pseudomonadati</taxon>
        <taxon>Myxococcota</taxon>
        <taxon>Polyangia</taxon>
        <taxon>Polyangiales</taxon>
        <taxon>Polyangiaceae</taxon>
        <taxon>Polyangium</taxon>
    </lineage>
</organism>
<dbReference type="AlphaFoldDB" id="A0A9X3XF97"/>
<dbReference type="RefSeq" id="WP_272459787.1">
    <property type="nucleotide sequence ID" value="NZ_JAGTJJ010000072.1"/>
</dbReference>
<proteinExistence type="predicted"/>
<dbReference type="Proteomes" id="UP001151081">
    <property type="component" value="Unassembled WGS sequence"/>
</dbReference>
<comment type="caution">
    <text evidence="1">The sequence shown here is derived from an EMBL/GenBank/DDBJ whole genome shotgun (WGS) entry which is preliminary data.</text>
</comment>
<accession>A0A9X3XF97</accession>
<evidence type="ECO:0000313" key="2">
    <source>
        <dbReference type="Proteomes" id="UP001151081"/>
    </source>
</evidence>
<protein>
    <submittedName>
        <fullName evidence="1">Uncharacterized protein</fullName>
    </submittedName>
</protein>
<name>A0A9X3XF97_9BACT</name>
<sequence length="205" mass="22816">MFGIRIVGNLAVGEPNEDRGLITWLHCIVYESSGNDDDECEDDDETDIGSALVAIIHVGEAAQCNVSLLDALDAEGAEFEALYPVYFDEDWFKDEYDQGHGTDLFYIAEMSIDDAYRKRNVDLAVVRRLCASFAAGCELVVMPYASEDEAKHWSMLGFVVSTEGQASGLMHLQQALRGPRVVDFAGNGRFRVLPNVEPERLRKMN</sequence>